<keyword evidence="1" id="KW-0472">Membrane</keyword>
<evidence type="ECO:0000256" key="2">
    <source>
        <dbReference type="SAM" id="SignalP"/>
    </source>
</evidence>
<organism evidence="4 5">
    <name type="scientific">Cyprinus carpio carpio</name>
    <dbReference type="NCBI Taxonomy" id="630221"/>
    <lineage>
        <taxon>Eukaryota</taxon>
        <taxon>Metazoa</taxon>
        <taxon>Chordata</taxon>
        <taxon>Craniata</taxon>
        <taxon>Vertebrata</taxon>
        <taxon>Euteleostomi</taxon>
        <taxon>Actinopterygii</taxon>
        <taxon>Neopterygii</taxon>
        <taxon>Teleostei</taxon>
        <taxon>Ostariophysi</taxon>
        <taxon>Cypriniformes</taxon>
        <taxon>Cyprinidae</taxon>
        <taxon>Cyprininae</taxon>
        <taxon>Cyprinus</taxon>
    </lineage>
</organism>
<feature type="transmembrane region" description="Helical" evidence="1">
    <location>
        <begin position="519"/>
        <end position="543"/>
    </location>
</feature>
<dbReference type="InterPro" id="IPR007110">
    <property type="entry name" value="Ig-like_dom"/>
</dbReference>
<name>A0A9J7Y3A0_CYPCA</name>
<evidence type="ECO:0000313" key="5">
    <source>
        <dbReference type="Proteomes" id="UP001108240"/>
    </source>
</evidence>
<proteinExistence type="predicted"/>
<protein>
    <recommendedName>
        <fullName evidence="3">Ig-like domain-containing protein</fullName>
    </recommendedName>
</protein>
<dbReference type="FunFam" id="2.60.40.10:FF:002431">
    <property type="entry name" value="Si:ch211-222k6.3"/>
    <property type="match status" value="2"/>
</dbReference>
<evidence type="ECO:0000313" key="4">
    <source>
        <dbReference type="Ensembl" id="ENSCCRP00000114449.1"/>
    </source>
</evidence>
<dbReference type="InterPro" id="IPR003599">
    <property type="entry name" value="Ig_sub"/>
</dbReference>
<keyword evidence="1" id="KW-0812">Transmembrane</keyword>
<dbReference type="InterPro" id="IPR036179">
    <property type="entry name" value="Ig-like_dom_sf"/>
</dbReference>
<dbReference type="Proteomes" id="UP001108240">
    <property type="component" value="Unplaced"/>
</dbReference>
<keyword evidence="5" id="KW-1185">Reference proteome</keyword>
<dbReference type="SUPFAM" id="SSF48726">
    <property type="entry name" value="Immunoglobulin"/>
    <property type="match status" value="4"/>
</dbReference>
<dbReference type="SMART" id="SM00409">
    <property type="entry name" value="IG"/>
    <property type="match status" value="2"/>
</dbReference>
<feature type="transmembrane region" description="Helical" evidence="1">
    <location>
        <begin position="278"/>
        <end position="304"/>
    </location>
</feature>
<keyword evidence="2" id="KW-0732">Signal</keyword>
<sequence>MISNAAVYCLCMFLTKCVSGVYSDETVISVMEGDSVTLNTDVTELQRDDQILWTFRLNSSENRIAEIYKQIVSIYDNKENNERFRDRLKIDEQTGSLTITNINKLHSGLYKLQIINGGVKHKSFSIAVYALLTVPVISDFPQNPSVSERSSEQNCSLLCSAVNVSAVTLSWYKGNSLLSSISVSDLSISLSLPLELECLDDSYSCVVAYSFINRTTHLNTTDLCQTCSENVQRLYFMPVIAMCVLLLLISSCVFYCCCRKYNQEKLEGSCSSVSEVTLGWMDFCITMSSHLCALILFVLCGVFGDTDVMKSVSVTEGDSVTLNTDVTEVQRDDHILWMFGPKETRIAEIYKHIIDMFSSNEIFGDRLQMDSFTGSLIIRNIRRTDSGLYKLQIGSNRGSSDKTFSVTVYAHLPVPVITSNSSNCSSSSSSSGSSSVSKCSLLCSAVNVSHVTLSWYKGNSLLSSISVSNLSISLFLPLEVEYQDKNTYSCVINNPIRNQTTHLDITQLCHTREDSAYRLPWIVAALTIAVVLAILAIVMFYLYRKYRKPRSKVNYFEPSARAAETVQTDDSEVAYAEATFLPNVQNKKRNQTEETIYSTVNRH</sequence>
<evidence type="ECO:0000259" key="3">
    <source>
        <dbReference type="PROSITE" id="PS50835"/>
    </source>
</evidence>
<evidence type="ECO:0000256" key="1">
    <source>
        <dbReference type="SAM" id="Phobius"/>
    </source>
</evidence>
<feature type="domain" description="Ig-like" evidence="3">
    <location>
        <begin position="135"/>
        <end position="221"/>
    </location>
</feature>
<dbReference type="PANTHER" id="PTHR21063">
    <property type="entry name" value="LFA-3"/>
    <property type="match status" value="1"/>
</dbReference>
<dbReference type="InterPro" id="IPR013783">
    <property type="entry name" value="Ig-like_fold"/>
</dbReference>
<dbReference type="PANTHER" id="PTHR21063:SF4">
    <property type="entry name" value="CD48 ANTIGEN-RELATED"/>
    <property type="match status" value="1"/>
</dbReference>
<feature type="transmembrane region" description="Helical" evidence="1">
    <location>
        <begin position="234"/>
        <end position="257"/>
    </location>
</feature>
<feature type="signal peptide" evidence="2">
    <location>
        <begin position="1"/>
        <end position="20"/>
    </location>
</feature>
<dbReference type="CDD" id="cd00096">
    <property type="entry name" value="Ig"/>
    <property type="match status" value="1"/>
</dbReference>
<feature type="domain" description="Ig-like" evidence="3">
    <location>
        <begin position="415"/>
        <end position="506"/>
    </location>
</feature>
<reference evidence="4" key="2">
    <citation type="submission" date="2025-09" db="UniProtKB">
        <authorList>
            <consortium name="Ensembl"/>
        </authorList>
    </citation>
    <scope>IDENTIFICATION</scope>
</reference>
<feature type="chain" id="PRO_5039906848" description="Ig-like domain-containing protein" evidence="2">
    <location>
        <begin position="21"/>
        <end position="603"/>
    </location>
</feature>
<keyword evidence="1" id="KW-1133">Transmembrane helix</keyword>
<dbReference type="Pfam" id="PF07686">
    <property type="entry name" value="V-set"/>
    <property type="match status" value="2"/>
</dbReference>
<dbReference type="GeneTree" id="ENSGT01050000244806"/>
<accession>A0A9J7Y3A0</accession>
<reference evidence="4" key="1">
    <citation type="submission" date="2025-08" db="UniProtKB">
        <authorList>
            <consortium name="Ensembl"/>
        </authorList>
    </citation>
    <scope>IDENTIFICATION</scope>
</reference>
<dbReference type="PROSITE" id="PS50835">
    <property type="entry name" value="IG_LIKE"/>
    <property type="match status" value="2"/>
</dbReference>
<dbReference type="AlphaFoldDB" id="A0A9J7Y3A0"/>
<dbReference type="InterPro" id="IPR013106">
    <property type="entry name" value="Ig_V-set"/>
</dbReference>
<dbReference type="Ensembl" id="ENSCCRT00000179073.1">
    <property type="protein sequence ID" value="ENSCCRP00000114449.1"/>
    <property type="gene ID" value="ENSCCRG00000065017.1"/>
</dbReference>
<dbReference type="Gene3D" id="2.60.40.10">
    <property type="entry name" value="Immunoglobulins"/>
    <property type="match status" value="4"/>
</dbReference>